<gene>
    <name evidence="13" type="ORF">M9Y10_041467</name>
</gene>
<dbReference type="PANTHER" id="PTHR24356">
    <property type="entry name" value="SERINE/THREONINE-PROTEIN KINASE"/>
    <property type="match status" value="1"/>
</dbReference>
<dbReference type="SMART" id="SM00220">
    <property type="entry name" value="S_TKc"/>
    <property type="match status" value="1"/>
</dbReference>
<comment type="caution">
    <text evidence="13">The sequence shown here is derived from an EMBL/GenBank/DDBJ whole genome shotgun (WGS) entry which is preliminary data.</text>
</comment>
<dbReference type="InterPro" id="IPR011009">
    <property type="entry name" value="Kinase-like_dom_sf"/>
</dbReference>
<dbReference type="PANTHER" id="PTHR24356:SF1">
    <property type="entry name" value="SERINE_THREONINE-PROTEIN KINASE GREATWALL"/>
    <property type="match status" value="1"/>
</dbReference>
<keyword evidence="6 9" id="KW-0067">ATP-binding</keyword>
<evidence type="ECO:0000256" key="11">
    <source>
        <dbReference type="SAM" id="MobiDB-lite"/>
    </source>
</evidence>
<dbReference type="Gene3D" id="1.10.510.10">
    <property type="entry name" value="Transferase(Phosphotransferase) domain 1"/>
    <property type="match status" value="1"/>
</dbReference>
<dbReference type="InterPro" id="IPR017441">
    <property type="entry name" value="Protein_kinase_ATP_BS"/>
</dbReference>
<evidence type="ECO:0000256" key="10">
    <source>
        <dbReference type="RuleBase" id="RU000304"/>
    </source>
</evidence>
<dbReference type="EC" id="2.7.11.1" evidence="1"/>
<keyword evidence="3" id="KW-0808">Transferase</keyword>
<evidence type="ECO:0000256" key="2">
    <source>
        <dbReference type="ARBA" id="ARBA00022527"/>
    </source>
</evidence>
<evidence type="ECO:0000256" key="7">
    <source>
        <dbReference type="ARBA" id="ARBA00047899"/>
    </source>
</evidence>
<comment type="catalytic activity">
    <reaction evidence="8">
        <text>L-seryl-[protein] + ATP = O-phospho-L-seryl-[protein] + ADP + H(+)</text>
        <dbReference type="Rhea" id="RHEA:17989"/>
        <dbReference type="Rhea" id="RHEA-COMP:9863"/>
        <dbReference type="Rhea" id="RHEA-COMP:11604"/>
        <dbReference type="ChEBI" id="CHEBI:15378"/>
        <dbReference type="ChEBI" id="CHEBI:29999"/>
        <dbReference type="ChEBI" id="CHEBI:30616"/>
        <dbReference type="ChEBI" id="CHEBI:83421"/>
        <dbReference type="ChEBI" id="CHEBI:456216"/>
        <dbReference type="EC" id="2.7.11.1"/>
    </reaction>
</comment>
<reference evidence="13 14" key="1">
    <citation type="submission" date="2024-04" db="EMBL/GenBank/DDBJ databases">
        <title>Tritrichomonas musculus Genome.</title>
        <authorList>
            <person name="Alves-Ferreira E."/>
            <person name="Grigg M."/>
            <person name="Lorenzi H."/>
            <person name="Galac M."/>
        </authorList>
    </citation>
    <scope>NUCLEOTIDE SEQUENCE [LARGE SCALE GENOMIC DNA]</scope>
    <source>
        <strain evidence="13 14">EAF2021</strain>
    </source>
</reference>
<evidence type="ECO:0000256" key="4">
    <source>
        <dbReference type="ARBA" id="ARBA00022741"/>
    </source>
</evidence>
<keyword evidence="2 10" id="KW-0723">Serine/threonine-protein kinase</keyword>
<dbReference type="GO" id="GO:0016301">
    <property type="term" value="F:kinase activity"/>
    <property type="evidence" value="ECO:0007669"/>
    <property type="project" value="UniProtKB-KW"/>
</dbReference>
<feature type="region of interest" description="Disordered" evidence="11">
    <location>
        <begin position="464"/>
        <end position="495"/>
    </location>
</feature>
<dbReference type="InterPro" id="IPR008271">
    <property type="entry name" value="Ser/Thr_kinase_AS"/>
</dbReference>
<comment type="similarity">
    <text evidence="10">Belongs to the protein kinase superfamily.</text>
</comment>
<dbReference type="InterPro" id="IPR000719">
    <property type="entry name" value="Prot_kinase_dom"/>
</dbReference>
<organism evidence="13 14">
    <name type="scientific">Tritrichomonas musculus</name>
    <dbReference type="NCBI Taxonomy" id="1915356"/>
    <lineage>
        <taxon>Eukaryota</taxon>
        <taxon>Metamonada</taxon>
        <taxon>Parabasalia</taxon>
        <taxon>Tritrichomonadida</taxon>
        <taxon>Tritrichomonadidae</taxon>
        <taxon>Tritrichomonas</taxon>
    </lineage>
</organism>
<comment type="catalytic activity">
    <reaction evidence="7">
        <text>L-threonyl-[protein] + ATP = O-phospho-L-threonyl-[protein] + ADP + H(+)</text>
        <dbReference type="Rhea" id="RHEA:46608"/>
        <dbReference type="Rhea" id="RHEA-COMP:11060"/>
        <dbReference type="Rhea" id="RHEA-COMP:11605"/>
        <dbReference type="ChEBI" id="CHEBI:15378"/>
        <dbReference type="ChEBI" id="CHEBI:30013"/>
        <dbReference type="ChEBI" id="CHEBI:30616"/>
        <dbReference type="ChEBI" id="CHEBI:61977"/>
        <dbReference type="ChEBI" id="CHEBI:456216"/>
        <dbReference type="EC" id="2.7.11.1"/>
    </reaction>
</comment>
<dbReference type="PROSITE" id="PS00108">
    <property type="entry name" value="PROTEIN_KINASE_ST"/>
    <property type="match status" value="1"/>
</dbReference>
<dbReference type="SUPFAM" id="SSF56112">
    <property type="entry name" value="Protein kinase-like (PK-like)"/>
    <property type="match status" value="1"/>
</dbReference>
<dbReference type="PROSITE" id="PS50011">
    <property type="entry name" value="PROTEIN_KINASE_DOM"/>
    <property type="match status" value="1"/>
</dbReference>
<dbReference type="EMBL" id="JAPFFF010000007">
    <property type="protein sequence ID" value="KAK8886008.1"/>
    <property type="molecule type" value="Genomic_DNA"/>
</dbReference>
<evidence type="ECO:0000256" key="1">
    <source>
        <dbReference type="ARBA" id="ARBA00012513"/>
    </source>
</evidence>
<feature type="compositionally biased region" description="Polar residues" evidence="11">
    <location>
        <begin position="464"/>
        <end position="488"/>
    </location>
</feature>
<dbReference type="Gene3D" id="3.30.200.20">
    <property type="entry name" value="Phosphorylase Kinase, domain 1"/>
    <property type="match status" value="1"/>
</dbReference>
<dbReference type="Proteomes" id="UP001470230">
    <property type="component" value="Unassembled WGS sequence"/>
</dbReference>
<name>A0ABR2K5B5_9EUKA</name>
<feature type="domain" description="Protein kinase" evidence="12">
    <location>
        <begin position="98"/>
        <end position="378"/>
    </location>
</feature>
<accession>A0ABR2K5B5</accession>
<keyword evidence="4 9" id="KW-0547">Nucleotide-binding</keyword>
<evidence type="ECO:0000313" key="14">
    <source>
        <dbReference type="Proteomes" id="UP001470230"/>
    </source>
</evidence>
<evidence type="ECO:0000313" key="13">
    <source>
        <dbReference type="EMBL" id="KAK8886008.1"/>
    </source>
</evidence>
<feature type="binding site" evidence="9">
    <location>
        <position position="127"/>
    </location>
    <ligand>
        <name>ATP</name>
        <dbReference type="ChEBI" id="CHEBI:30616"/>
    </ligand>
</feature>
<dbReference type="InterPro" id="IPR050236">
    <property type="entry name" value="Ser_Thr_kinase_AGC"/>
</dbReference>
<sequence length="495" mass="56785">MSVIINPNLKTFDYHAGNSIENFSPHPTTILRTVAINDYLISKWKSLKQENLNYQKSQEEILTLELSIKSKKQLYDRLTKAANISNRQNHVKTTTDMFSKHFLIGRGGFGHVYLATDKRDNHLYALKVVPKIKIIQNNLISSIHTEKNAFASLDSNFIPKLISTFQDKRNLYFQMEFIPGGDLRYIMKNFTFIEPQIRFIIGEIILALEEVHKKNIVHLDIKPSNVLFDAEGHIKLTDFGISVLLENRKENYYNMVNSILKEQLNHESKNNIRNTQRIKAFTLSYVAPEVLLFGQPSAKSDIWSLGVIMYELFYQAFPLNQDEIRNIIINGKNYQDYIKFPSTLEKNISCSAYQLMRQLLSPINIRPSLEKIKQSPFFDGFDFNNPRGNYSPLVPSIPKSSDPSKFNCEDIYSQDETPEIEYSEWAELAFLGFTVNKKLPGVETLSREMRSESLFNSNNVNSISTQSVETSPNITSDNSNPISPTDIDNGSFICP</sequence>
<evidence type="ECO:0000256" key="6">
    <source>
        <dbReference type="ARBA" id="ARBA00022840"/>
    </source>
</evidence>
<protein>
    <recommendedName>
        <fullName evidence="1">non-specific serine/threonine protein kinase</fullName>
        <ecNumber evidence="1">2.7.11.1</ecNumber>
    </recommendedName>
</protein>
<keyword evidence="14" id="KW-1185">Reference proteome</keyword>
<keyword evidence="5 13" id="KW-0418">Kinase</keyword>
<evidence type="ECO:0000256" key="5">
    <source>
        <dbReference type="ARBA" id="ARBA00022777"/>
    </source>
</evidence>
<proteinExistence type="inferred from homology"/>
<dbReference type="Pfam" id="PF00069">
    <property type="entry name" value="Pkinase"/>
    <property type="match status" value="1"/>
</dbReference>
<dbReference type="PROSITE" id="PS00107">
    <property type="entry name" value="PROTEIN_KINASE_ATP"/>
    <property type="match status" value="1"/>
</dbReference>
<evidence type="ECO:0000256" key="9">
    <source>
        <dbReference type="PROSITE-ProRule" id="PRU10141"/>
    </source>
</evidence>
<evidence type="ECO:0000256" key="8">
    <source>
        <dbReference type="ARBA" id="ARBA00048679"/>
    </source>
</evidence>
<evidence type="ECO:0000256" key="3">
    <source>
        <dbReference type="ARBA" id="ARBA00022679"/>
    </source>
</evidence>
<evidence type="ECO:0000259" key="12">
    <source>
        <dbReference type="PROSITE" id="PS50011"/>
    </source>
</evidence>